<dbReference type="WBParaSite" id="nRc.2.0.1.t46691-RA">
    <property type="protein sequence ID" value="nRc.2.0.1.t46691-RA"/>
    <property type="gene ID" value="nRc.2.0.1.g46691"/>
</dbReference>
<organism evidence="1 2">
    <name type="scientific">Romanomermis culicivorax</name>
    <name type="common">Nematode worm</name>
    <dbReference type="NCBI Taxonomy" id="13658"/>
    <lineage>
        <taxon>Eukaryota</taxon>
        <taxon>Metazoa</taxon>
        <taxon>Ecdysozoa</taxon>
        <taxon>Nematoda</taxon>
        <taxon>Enoplea</taxon>
        <taxon>Dorylaimia</taxon>
        <taxon>Mermithida</taxon>
        <taxon>Mermithoidea</taxon>
        <taxon>Mermithidae</taxon>
        <taxon>Romanomermis</taxon>
    </lineage>
</organism>
<evidence type="ECO:0000313" key="1">
    <source>
        <dbReference type="Proteomes" id="UP000887565"/>
    </source>
</evidence>
<name>A0A915LAA7_ROMCU</name>
<keyword evidence="1" id="KW-1185">Reference proteome</keyword>
<proteinExistence type="predicted"/>
<dbReference type="AlphaFoldDB" id="A0A915LAA7"/>
<reference evidence="2" key="1">
    <citation type="submission" date="2022-11" db="UniProtKB">
        <authorList>
            <consortium name="WormBaseParasite"/>
        </authorList>
    </citation>
    <scope>IDENTIFICATION</scope>
</reference>
<accession>A0A915LAA7</accession>
<evidence type="ECO:0000313" key="2">
    <source>
        <dbReference type="WBParaSite" id="nRc.2.0.1.t46691-RA"/>
    </source>
</evidence>
<sequence>MNQTTENQPKSEKFGSCKEIREMPYCVIENHGFFALKTPCHDEKAGAPCVVEVAEAKDGMTQLRPSHFV</sequence>
<dbReference type="Proteomes" id="UP000887565">
    <property type="component" value="Unplaced"/>
</dbReference>
<protein>
    <submittedName>
        <fullName evidence="2">Uncharacterized protein</fullName>
    </submittedName>
</protein>